<evidence type="ECO:0000256" key="1">
    <source>
        <dbReference type="SAM" id="SignalP"/>
    </source>
</evidence>
<dbReference type="OrthoDB" id="5342184at2759"/>
<reference evidence="2 3" key="1">
    <citation type="submission" date="2016-10" db="EMBL/GenBank/DDBJ databases">
        <title>Proteomics and genomics reveal pathogen-plant mechanisms compatible with a hemibiotrophic lifestyle of Diplodia corticola.</title>
        <authorList>
            <person name="Fernandes I."/>
            <person name="De Jonge R."/>
            <person name="Van De Peer Y."/>
            <person name="Devreese B."/>
            <person name="Alves A."/>
            <person name="Esteves A.C."/>
        </authorList>
    </citation>
    <scope>NUCLEOTIDE SEQUENCE [LARGE SCALE GENOMIC DNA]</scope>
    <source>
        <strain evidence="2 3">CBS 112549</strain>
    </source>
</reference>
<evidence type="ECO:0000313" key="2">
    <source>
        <dbReference type="EMBL" id="OJD37914.1"/>
    </source>
</evidence>
<comment type="caution">
    <text evidence="2">The sequence shown here is derived from an EMBL/GenBank/DDBJ whole genome shotgun (WGS) entry which is preliminary data.</text>
</comment>
<accession>A0A1J9RCS4</accession>
<dbReference type="GeneID" id="31016961"/>
<dbReference type="InterPro" id="IPR021986">
    <property type="entry name" value="Spherulin4"/>
</dbReference>
<feature type="chain" id="PRO_5013289708" evidence="1">
    <location>
        <begin position="19"/>
        <end position="288"/>
    </location>
</feature>
<dbReference type="PANTHER" id="PTHR35040:SF7">
    <property type="entry name" value="FIBRONECTIN TYPE-III DOMAIN-CONTAINING PROTEIN-RELATED"/>
    <property type="match status" value="1"/>
</dbReference>
<name>A0A1J9RCS4_9PEZI</name>
<protein>
    <submittedName>
        <fullName evidence="2">Cell surface spherulin 4-like protein</fullName>
    </submittedName>
</protein>
<organism evidence="2 3">
    <name type="scientific">Diplodia corticola</name>
    <dbReference type="NCBI Taxonomy" id="236234"/>
    <lineage>
        <taxon>Eukaryota</taxon>
        <taxon>Fungi</taxon>
        <taxon>Dikarya</taxon>
        <taxon>Ascomycota</taxon>
        <taxon>Pezizomycotina</taxon>
        <taxon>Dothideomycetes</taxon>
        <taxon>Dothideomycetes incertae sedis</taxon>
        <taxon>Botryosphaeriales</taxon>
        <taxon>Botryosphaeriaceae</taxon>
        <taxon>Diplodia</taxon>
    </lineage>
</organism>
<dbReference type="Proteomes" id="UP000183809">
    <property type="component" value="Unassembled WGS sequence"/>
</dbReference>
<dbReference type="PANTHER" id="PTHR35040">
    <property type="match status" value="1"/>
</dbReference>
<proteinExistence type="predicted"/>
<gene>
    <name evidence="2" type="ORF">BKCO1_5000119</name>
</gene>
<feature type="signal peptide" evidence="1">
    <location>
        <begin position="1"/>
        <end position="18"/>
    </location>
</feature>
<dbReference type="AlphaFoldDB" id="A0A1J9RCS4"/>
<dbReference type="EMBL" id="MNUE01000005">
    <property type="protein sequence ID" value="OJD37914.1"/>
    <property type="molecule type" value="Genomic_DNA"/>
</dbReference>
<dbReference type="RefSeq" id="XP_020133942.1">
    <property type="nucleotide sequence ID" value="XM_020276700.1"/>
</dbReference>
<evidence type="ECO:0000313" key="3">
    <source>
        <dbReference type="Proteomes" id="UP000183809"/>
    </source>
</evidence>
<dbReference type="Pfam" id="PF12138">
    <property type="entry name" value="Spherulin4"/>
    <property type="match status" value="1"/>
</dbReference>
<keyword evidence="3" id="KW-1185">Reference proteome</keyword>
<keyword evidence="1" id="KW-0732">Signal</keyword>
<sequence length="288" mass="31176">MLKRALCLLALGAQLVNAQVNVAAAALVPAYIYPETATTWQPLYTQIKNYPNVKFNVIVNPESGPGAATLPDANYQREILKLRTYKNVRLVGYVAVNYTNKALPTVKAEVAKYASWPATSKNTALSVDGIFFDEAPSDAATAKITYMQSATKYTRSFASTGLSATPYVVTNPGYPPARSYLYNATDTTIVPDLSLVYEEAYATWVANEDTVDAAIWALNVDDAKLAVMLHGVPKATACADVGALVDELKGNTGVRTLWFTDDADYQVWPDATLWARYLKAFASGGTAC</sequence>